<proteinExistence type="predicted"/>
<comment type="caution">
    <text evidence="3">The sequence shown here is derived from an EMBL/GenBank/DDBJ whole genome shotgun (WGS) entry which is preliminary data.</text>
</comment>
<feature type="compositionally biased region" description="Low complexity" evidence="1">
    <location>
        <begin position="58"/>
        <end position="75"/>
    </location>
</feature>
<feature type="chain" id="PRO_5045084939" evidence="2">
    <location>
        <begin position="33"/>
        <end position="172"/>
    </location>
</feature>
<feature type="compositionally biased region" description="Low complexity" evidence="1">
    <location>
        <begin position="34"/>
        <end position="47"/>
    </location>
</feature>
<keyword evidence="2" id="KW-0732">Signal</keyword>
<protein>
    <submittedName>
        <fullName evidence="3">Uncharacterized protein</fullName>
    </submittedName>
</protein>
<evidence type="ECO:0000313" key="4">
    <source>
        <dbReference type="Proteomes" id="UP000037020"/>
    </source>
</evidence>
<reference evidence="3 4" key="1">
    <citation type="submission" date="2015-07" db="EMBL/GenBank/DDBJ databases">
        <authorList>
            <person name="Ju K.-S."/>
            <person name="Doroghazi J.R."/>
            <person name="Metcalf W.W."/>
        </authorList>
    </citation>
    <scope>NUCLEOTIDE SEQUENCE [LARGE SCALE GENOMIC DNA]</scope>
    <source>
        <strain evidence="3 4">NRRL B-3589</strain>
    </source>
</reference>
<evidence type="ECO:0000313" key="3">
    <source>
        <dbReference type="EMBL" id="KOG85913.1"/>
    </source>
</evidence>
<accession>A0ABR5IXM3</accession>
<evidence type="ECO:0000256" key="2">
    <source>
        <dbReference type="SAM" id="SignalP"/>
    </source>
</evidence>
<organism evidence="3 4">
    <name type="scientific">Streptomyces varsoviensis</name>
    <dbReference type="NCBI Taxonomy" id="67373"/>
    <lineage>
        <taxon>Bacteria</taxon>
        <taxon>Bacillati</taxon>
        <taxon>Actinomycetota</taxon>
        <taxon>Actinomycetes</taxon>
        <taxon>Kitasatosporales</taxon>
        <taxon>Streptomycetaceae</taxon>
        <taxon>Streptomyces</taxon>
    </lineage>
</organism>
<gene>
    <name evidence="3" type="ORF">ADK38_34000</name>
</gene>
<feature type="compositionally biased region" description="Basic and acidic residues" evidence="1">
    <location>
        <begin position="90"/>
        <end position="116"/>
    </location>
</feature>
<evidence type="ECO:0000256" key="1">
    <source>
        <dbReference type="SAM" id="MobiDB-lite"/>
    </source>
</evidence>
<feature type="non-terminal residue" evidence="3">
    <location>
        <position position="172"/>
    </location>
</feature>
<feature type="region of interest" description="Disordered" evidence="1">
    <location>
        <begin position="34"/>
        <end position="132"/>
    </location>
</feature>
<sequence length="172" mass="17094">MTRRKHFLGCAAALTATAVSLTGAMDAQSASAAGTAGVAEHAAGAAPRPRPADDPDPVADAIADATDAANAAGAGDFDGPGPGPGDIGDEIGRALEDERAEAADTREKPGAGEERTGAGQLSAARATTGDPRAAGATVYKGRAFDTCHAPSLTTLRAWRSSPYRAVGVYYGG</sequence>
<feature type="compositionally biased region" description="Gly residues" evidence="1">
    <location>
        <begin position="76"/>
        <end position="86"/>
    </location>
</feature>
<dbReference type="Proteomes" id="UP000037020">
    <property type="component" value="Unassembled WGS sequence"/>
</dbReference>
<feature type="signal peptide" evidence="2">
    <location>
        <begin position="1"/>
        <end position="32"/>
    </location>
</feature>
<name>A0ABR5IXM3_9ACTN</name>
<dbReference type="InterPro" id="IPR006311">
    <property type="entry name" value="TAT_signal"/>
</dbReference>
<keyword evidence="4" id="KW-1185">Reference proteome</keyword>
<dbReference type="PROSITE" id="PS51318">
    <property type="entry name" value="TAT"/>
    <property type="match status" value="1"/>
</dbReference>
<dbReference type="EMBL" id="LGUT01003125">
    <property type="protein sequence ID" value="KOG85913.1"/>
    <property type="molecule type" value="Genomic_DNA"/>
</dbReference>